<dbReference type="InterPro" id="IPR025356">
    <property type="entry name" value="DUF4260"/>
</dbReference>
<keyword evidence="3" id="KW-1185">Reference proteome</keyword>
<keyword evidence="1" id="KW-0472">Membrane</keyword>
<gene>
    <name evidence="2" type="ORF">V1I91_02215</name>
</gene>
<protein>
    <submittedName>
        <fullName evidence="2">DUF4260 domain-containing protein</fullName>
    </submittedName>
</protein>
<dbReference type="Proteomes" id="UP001356308">
    <property type="component" value="Unassembled WGS sequence"/>
</dbReference>
<feature type="transmembrane region" description="Helical" evidence="1">
    <location>
        <begin position="65"/>
        <end position="87"/>
    </location>
</feature>
<name>A0ABU7IQN5_9FLAO</name>
<dbReference type="Pfam" id="PF14079">
    <property type="entry name" value="DUF4260"/>
    <property type="match status" value="1"/>
</dbReference>
<keyword evidence="1" id="KW-0812">Transmembrane</keyword>
<dbReference type="RefSeq" id="WP_272649695.1">
    <property type="nucleotide sequence ID" value="NZ_JAZDDG010000001.1"/>
</dbReference>
<evidence type="ECO:0000313" key="3">
    <source>
        <dbReference type="Proteomes" id="UP001356308"/>
    </source>
</evidence>
<organism evidence="2 3">
    <name type="scientific">Maribacter cobaltidurans</name>
    <dbReference type="NCBI Taxonomy" id="1178778"/>
    <lineage>
        <taxon>Bacteria</taxon>
        <taxon>Pseudomonadati</taxon>
        <taxon>Bacteroidota</taxon>
        <taxon>Flavobacteriia</taxon>
        <taxon>Flavobacteriales</taxon>
        <taxon>Flavobacteriaceae</taxon>
        <taxon>Maribacter</taxon>
    </lineage>
</organism>
<dbReference type="EMBL" id="JAZDDG010000001">
    <property type="protein sequence ID" value="MEE1974866.1"/>
    <property type="molecule type" value="Genomic_DNA"/>
</dbReference>
<sequence>MKNILKLEELAMFALGIFMYGLLGYPWWLFLVLILTPDIGMLGYLFNPRLGAIGYNILHHKGIAILLYFFGMYLSFPVIEMIGVILFTHSSMDRVFGYGLKFDKGFKYTHLGEIGNNNG</sequence>
<reference evidence="2 3" key="1">
    <citation type="submission" date="2024-01" db="EMBL/GenBank/DDBJ databases">
        <title>Maribacter spp. originated from different algae showed divergent polysaccharides utilization ability.</title>
        <authorList>
            <person name="Wang H."/>
            <person name="Wu Y."/>
        </authorList>
    </citation>
    <scope>NUCLEOTIDE SEQUENCE [LARGE SCALE GENOMIC DNA]</scope>
    <source>
        <strain evidence="2 3">PR1</strain>
    </source>
</reference>
<accession>A0ABU7IQN5</accession>
<keyword evidence="1" id="KW-1133">Transmembrane helix</keyword>
<proteinExistence type="predicted"/>
<comment type="caution">
    <text evidence="2">The sequence shown here is derived from an EMBL/GenBank/DDBJ whole genome shotgun (WGS) entry which is preliminary data.</text>
</comment>
<feature type="transmembrane region" description="Helical" evidence="1">
    <location>
        <begin position="12"/>
        <end position="35"/>
    </location>
</feature>
<evidence type="ECO:0000313" key="2">
    <source>
        <dbReference type="EMBL" id="MEE1974866.1"/>
    </source>
</evidence>
<evidence type="ECO:0000256" key="1">
    <source>
        <dbReference type="SAM" id="Phobius"/>
    </source>
</evidence>